<feature type="transmembrane region" description="Helical" evidence="2">
    <location>
        <begin position="95"/>
        <end position="115"/>
    </location>
</feature>
<organism evidence="3 4">
    <name type="scientific">Obba rivulosa</name>
    <dbReference type="NCBI Taxonomy" id="1052685"/>
    <lineage>
        <taxon>Eukaryota</taxon>
        <taxon>Fungi</taxon>
        <taxon>Dikarya</taxon>
        <taxon>Basidiomycota</taxon>
        <taxon>Agaricomycotina</taxon>
        <taxon>Agaricomycetes</taxon>
        <taxon>Polyporales</taxon>
        <taxon>Gelatoporiaceae</taxon>
        <taxon>Obba</taxon>
    </lineage>
</organism>
<dbReference type="OrthoDB" id="10642132at2759"/>
<sequence length="443" mass="51110">MLSQASPAALEPDFTRTVGCDPSFDTEPSDYSSIETLPKLNSRALPRSWARALLLHLVPYGVYTIAWYLVPDLLKFLVVVAHVSLLPYEYILDRSAATTFILDASLVTQSYHYLWKRRLLLDIYERAIWSTDPPHVIAVHGTFLTFWALSIWSLFTIAQPFWRGTTLLIRSLSQLLRSMTSTPRSAFLSLLRLWHGMQSVLQDIDNVGIWYSFMWCIIPGNLRFLVFAGYVWWEEHQAQYEDSLEDLLHETREYVLNIRQFEEELADTLDQNEVAIRQESSDGKVIQQSLKSDLASVKQEGCMESLEIIRFQTAFEITFRDIVALKEWQFESKSRMTVADLLISRTDAFLAERRMLEGEYGGIKEKCQRLQAGLAQLDVDVERFAKKCHAAWDEVVTNMGRNMKRVEFDKRIAAQEQTADWVRSRVTPIDANKQSIETCTVPV</sequence>
<evidence type="ECO:0000256" key="2">
    <source>
        <dbReference type="SAM" id="Phobius"/>
    </source>
</evidence>
<gene>
    <name evidence="3" type="ORF">OBBRIDRAFT_657083</name>
</gene>
<evidence type="ECO:0000313" key="3">
    <source>
        <dbReference type="EMBL" id="OCH89603.1"/>
    </source>
</evidence>
<evidence type="ECO:0000313" key="4">
    <source>
        <dbReference type="Proteomes" id="UP000250043"/>
    </source>
</evidence>
<evidence type="ECO:0000256" key="1">
    <source>
        <dbReference type="SAM" id="Coils"/>
    </source>
</evidence>
<protein>
    <submittedName>
        <fullName evidence="3">Uncharacterized protein</fullName>
    </submittedName>
</protein>
<keyword evidence="1" id="KW-0175">Coiled coil</keyword>
<accession>A0A8E2ASK3</accession>
<keyword evidence="2" id="KW-1133">Transmembrane helix</keyword>
<keyword evidence="2" id="KW-0812">Transmembrane</keyword>
<feature type="transmembrane region" description="Helical" evidence="2">
    <location>
        <begin position="49"/>
        <end position="70"/>
    </location>
</feature>
<feature type="transmembrane region" description="Helical" evidence="2">
    <location>
        <begin position="136"/>
        <end position="155"/>
    </location>
</feature>
<feature type="coiled-coil region" evidence="1">
    <location>
        <begin position="244"/>
        <end position="278"/>
    </location>
</feature>
<keyword evidence="4" id="KW-1185">Reference proteome</keyword>
<proteinExistence type="predicted"/>
<dbReference type="EMBL" id="KV722423">
    <property type="protein sequence ID" value="OCH89603.1"/>
    <property type="molecule type" value="Genomic_DNA"/>
</dbReference>
<reference evidence="3 4" key="1">
    <citation type="submission" date="2016-07" db="EMBL/GenBank/DDBJ databases">
        <title>Draft genome of the white-rot fungus Obba rivulosa 3A-2.</title>
        <authorList>
            <consortium name="DOE Joint Genome Institute"/>
            <person name="Miettinen O."/>
            <person name="Riley R."/>
            <person name="Acob R."/>
            <person name="Barry K."/>
            <person name="Cullen D."/>
            <person name="De Vries R."/>
            <person name="Hainaut M."/>
            <person name="Hatakka A."/>
            <person name="Henrissat B."/>
            <person name="Hilden K."/>
            <person name="Kuo R."/>
            <person name="Labutti K."/>
            <person name="Lipzen A."/>
            <person name="Makela M.R."/>
            <person name="Sandor L."/>
            <person name="Spatafora J.W."/>
            <person name="Grigoriev I.V."/>
            <person name="Hibbett D.S."/>
        </authorList>
    </citation>
    <scope>NUCLEOTIDE SEQUENCE [LARGE SCALE GENOMIC DNA]</scope>
    <source>
        <strain evidence="3 4">3A-2</strain>
    </source>
</reference>
<keyword evidence="2" id="KW-0472">Membrane</keyword>
<name>A0A8E2ASK3_9APHY</name>
<dbReference type="AlphaFoldDB" id="A0A8E2ASK3"/>
<dbReference type="Proteomes" id="UP000250043">
    <property type="component" value="Unassembled WGS sequence"/>
</dbReference>